<evidence type="ECO:0000256" key="2">
    <source>
        <dbReference type="ARBA" id="ARBA00022448"/>
    </source>
</evidence>
<dbReference type="GO" id="GO:0005886">
    <property type="term" value="C:plasma membrane"/>
    <property type="evidence" value="ECO:0007669"/>
    <property type="project" value="UniProtKB-ARBA"/>
</dbReference>
<name>A0AAV5F396_ELECO</name>
<dbReference type="AlphaFoldDB" id="A0AAV5F396"/>
<dbReference type="InterPro" id="IPR013525">
    <property type="entry name" value="ABC2_TM"/>
</dbReference>
<feature type="signal peptide" evidence="7">
    <location>
        <begin position="1"/>
        <end position="25"/>
    </location>
</feature>
<feature type="chain" id="PRO_5043439369" description="ABC-2 type transporter transmembrane domain-containing protein" evidence="7">
    <location>
        <begin position="26"/>
        <end position="218"/>
    </location>
</feature>
<comment type="subcellular location">
    <subcellularLocation>
        <location evidence="1">Membrane</location>
        <topology evidence="1">Multi-pass membrane protein</topology>
    </subcellularLocation>
</comment>
<keyword evidence="5 6" id="KW-0472">Membrane</keyword>
<evidence type="ECO:0000256" key="5">
    <source>
        <dbReference type="ARBA" id="ARBA00023136"/>
    </source>
</evidence>
<evidence type="ECO:0000313" key="10">
    <source>
        <dbReference type="Proteomes" id="UP001054889"/>
    </source>
</evidence>
<proteinExistence type="predicted"/>
<evidence type="ECO:0000259" key="8">
    <source>
        <dbReference type="Pfam" id="PF01061"/>
    </source>
</evidence>
<comment type="caution">
    <text evidence="9">The sequence shown here is derived from an EMBL/GenBank/DDBJ whole genome shotgun (WGS) entry which is preliminary data.</text>
</comment>
<feature type="transmembrane region" description="Helical" evidence="6">
    <location>
        <begin position="118"/>
        <end position="137"/>
    </location>
</feature>
<keyword evidence="4 6" id="KW-1133">Transmembrane helix</keyword>
<dbReference type="PANTHER" id="PTHR19241">
    <property type="entry name" value="ATP-BINDING CASSETTE TRANSPORTER"/>
    <property type="match status" value="1"/>
</dbReference>
<evidence type="ECO:0000256" key="3">
    <source>
        <dbReference type="ARBA" id="ARBA00022692"/>
    </source>
</evidence>
<keyword evidence="2" id="KW-0813">Transport</keyword>
<protein>
    <recommendedName>
        <fullName evidence="8">ABC-2 type transporter transmembrane domain-containing protein</fullName>
    </recommendedName>
</protein>
<dbReference type="GO" id="GO:0140359">
    <property type="term" value="F:ABC-type transporter activity"/>
    <property type="evidence" value="ECO:0007669"/>
    <property type="project" value="InterPro"/>
</dbReference>
<feature type="transmembrane region" description="Helical" evidence="6">
    <location>
        <begin position="149"/>
        <end position="168"/>
    </location>
</feature>
<feature type="domain" description="ABC-2 type transporter transmembrane" evidence="8">
    <location>
        <begin position="2"/>
        <end position="167"/>
    </location>
</feature>
<sequence length="218" mass="25191">MLGIAYASALFLGLVNCSTLQPIVAMEKVVFYREKSSGNVFRNGICHRSGKDFIVQIGVEIPYMLIQVLIFSVIVYPMVGFQLTITKFFWFVLYMVMSFMDYTLYGMMVVALTPNIEIAAGLSFLIFMIWNVFSGFIISRKMMPVWWRWMYWADPAAWTVYGLLFSQLGDRMEMIRVPGQPDQPVRQFLEEYMGLEDDYFSLVTTLHIALSTLFGIVF</sequence>
<evidence type="ECO:0000313" key="9">
    <source>
        <dbReference type="EMBL" id="GJN28741.1"/>
    </source>
</evidence>
<feature type="transmembrane region" description="Helical" evidence="6">
    <location>
        <begin position="88"/>
        <end position="112"/>
    </location>
</feature>
<dbReference type="Pfam" id="PF01061">
    <property type="entry name" value="ABC2_membrane"/>
    <property type="match status" value="1"/>
</dbReference>
<evidence type="ECO:0000256" key="6">
    <source>
        <dbReference type="SAM" id="Phobius"/>
    </source>
</evidence>
<keyword evidence="7" id="KW-0732">Signal</keyword>
<accession>A0AAV5F396</accession>
<reference evidence="9" key="1">
    <citation type="journal article" date="2018" name="DNA Res.">
        <title>Multiple hybrid de novo genome assembly of finger millet, an orphan allotetraploid crop.</title>
        <authorList>
            <person name="Hatakeyama M."/>
            <person name="Aluri S."/>
            <person name="Balachadran M.T."/>
            <person name="Sivarajan S.R."/>
            <person name="Patrignani A."/>
            <person name="Gruter S."/>
            <person name="Poveda L."/>
            <person name="Shimizu-Inatsugi R."/>
            <person name="Baeten J."/>
            <person name="Francoijs K.J."/>
            <person name="Nataraja K.N."/>
            <person name="Reddy Y.A.N."/>
            <person name="Phadnis S."/>
            <person name="Ravikumar R.L."/>
            <person name="Schlapbach R."/>
            <person name="Sreeman S.M."/>
            <person name="Shimizu K.K."/>
        </authorList>
    </citation>
    <scope>NUCLEOTIDE SEQUENCE</scope>
</reference>
<keyword evidence="10" id="KW-1185">Reference proteome</keyword>
<feature type="transmembrane region" description="Helical" evidence="6">
    <location>
        <begin position="61"/>
        <end position="81"/>
    </location>
</feature>
<keyword evidence="3 6" id="KW-0812">Transmembrane</keyword>
<evidence type="ECO:0000256" key="1">
    <source>
        <dbReference type="ARBA" id="ARBA00004141"/>
    </source>
</evidence>
<reference evidence="9" key="2">
    <citation type="submission" date="2021-12" db="EMBL/GenBank/DDBJ databases">
        <title>Resequencing data analysis of finger millet.</title>
        <authorList>
            <person name="Hatakeyama M."/>
            <person name="Aluri S."/>
            <person name="Balachadran M.T."/>
            <person name="Sivarajan S.R."/>
            <person name="Poveda L."/>
            <person name="Shimizu-Inatsugi R."/>
            <person name="Schlapbach R."/>
            <person name="Sreeman S.M."/>
            <person name="Shimizu K.K."/>
        </authorList>
    </citation>
    <scope>NUCLEOTIDE SEQUENCE</scope>
</reference>
<gene>
    <name evidence="9" type="primary">gb16900</name>
    <name evidence="9" type="ORF">PR202_gb16900</name>
</gene>
<dbReference type="EMBL" id="BQKI01000081">
    <property type="protein sequence ID" value="GJN28741.1"/>
    <property type="molecule type" value="Genomic_DNA"/>
</dbReference>
<organism evidence="9 10">
    <name type="scientific">Eleusine coracana subsp. coracana</name>
    <dbReference type="NCBI Taxonomy" id="191504"/>
    <lineage>
        <taxon>Eukaryota</taxon>
        <taxon>Viridiplantae</taxon>
        <taxon>Streptophyta</taxon>
        <taxon>Embryophyta</taxon>
        <taxon>Tracheophyta</taxon>
        <taxon>Spermatophyta</taxon>
        <taxon>Magnoliopsida</taxon>
        <taxon>Liliopsida</taxon>
        <taxon>Poales</taxon>
        <taxon>Poaceae</taxon>
        <taxon>PACMAD clade</taxon>
        <taxon>Chloridoideae</taxon>
        <taxon>Cynodonteae</taxon>
        <taxon>Eleusininae</taxon>
        <taxon>Eleusine</taxon>
    </lineage>
</organism>
<feature type="transmembrane region" description="Helical" evidence="6">
    <location>
        <begin position="199"/>
        <end position="217"/>
    </location>
</feature>
<evidence type="ECO:0000256" key="4">
    <source>
        <dbReference type="ARBA" id="ARBA00022989"/>
    </source>
</evidence>
<evidence type="ECO:0000256" key="7">
    <source>
        <dbReference type="SAM" id="SignalP"/>
    </source>
</evidence>
<dbReference type="Proteomes" id="UP001054889">
    <property type="component" value="Unassembled WGS sequence"/>
</dbReference>